<evidence type="ECO:0000256" key="1">
    <source>
        <dbReference type="SAM" id="Phobius"/>
    </source>
</evidence>
<name>A0A7C3II12_9SPIR</name>
<comment type="caution">
    <text evidence="2">The sequence shown here is derived from an EMBL/GenBank/DDBJ whole genome shotgun (WGS) entry which is preliminary data.</text>
</comment>
<evidence type="ECO:0000313" key="2">
    <source>
        <dbReference type="EMBL" id="HFH29581.1"/>
    </source>
</evidence>
<keyword evidence="1" id="KW-1133">Transmembrane helix</keyword>
<organism evidence="2">
    <name type="scientific">Gracilinema caldarium</name>
    <dbReference type="NCBI Taxonomy" id="215591"/>
    <lineage>
        <taxon>Bacteria</taxon>
        <taxon>Pseudomonadati</taxon>
        <taxon>Spirochaetota</taxon>
        <taxon>Spirochaetia</taxon>
        <taxon>Spirochaetales</taxon>
        <taxon>Breznakiellaceae</taxon>
        <taxon>Gracilinema</taxon>
    </lineage>
</organism>
<keyword evidence="1" id="KW-0472">Membrane</keyword>
<dbReference type="EMBL" id="DSVL01000269">
    <property type="protein sequence ID" value="HFH29581.1"/>
    <property type="molecule type" value="Genomic_DNA"/>
</dbReference>
<keyword evidence="1" id="KW-0812">Transmembrane</keyword>
<accession>A0A7C3II12</accession>
<protein>
    <submittedName>
        <fullName evidence="2">Uncharacterized protein</fullName>
    </submittedName>
</protein>
<feature type="transmembrane region" description="Helical" evidence="1">
    <location>
        <begin position="124"/>
        <end position="144"/>
    </location>
</feature>
<reference evidence="2" key="1">
    <citation type="journal article" date="2020" name="mSystems">
        <title>Genome- and Community-Level Interaction Insights into Carbon Utilization and Element Cycling Functions of Hydrothermarchaeota in Hydrothermal Sediment.</title>
        <authorList>
            <person name="Zhou Z."/>
            <person name="Liu Y."/>
            <person name="Xu W."/>
            <person name="Pan J."/>
            <person name="Luo Z.H."/>
            <person name="Li M."/>
        </authorList>
    </citation>
    <scope>NUCLEOTIDE SEQUENCE [LARGE SCALE GENOMIC DNA]</scope>
    <source>
        <strain evidence="2">SpSt-503</strain>
    </source>
</reference>
<gene>
    <name evidence="2" type="ORF">ENS59_08745</name>
</gene>
<sequence length="146" mass="16589">MTLFISASIVFFNLLVPYGKVLFQLGGFKITQGALLSGLEKAITLEALIMLSKTSIRSDLHLPGNFGSLIAESFQIFEELLAQKKQFDWKKPIESIDLVLISLSEKPITQHEWQNTMKNKKERAAGRFLLILKTTLIWTFWLALAF</sequence>
<proteinExistence type="predicted"/>
<dbReference type="AlphaFoldDB" id="A0A7C3II12"/>